<evidence type="ECO:0000313" key="2">
    <source>
        <dbReference type="Proteomes" id="UP000004619"/>
    </source>
</evidence>
<dbReference type="EMBL" id="ACOP02000050">
    <property type="protein sequence ID" value="EEU96356.1"/>
    <property type="molecule type" value="Genomic_DNA"/>
</dbReference>
<dbReference type="AlphaFoldDB" id="C7H6W1"/>
<organism evidence="1 2">
    <name type="scientific">Faecalibacterium duncaniae (strain DSM 17677 / JCM 31915 / A2-165)</name>
    <name type="common">Faecalibacterium prausnitzii</name>
    <dbReference type="NCBI Taxonomy" id="411483"/>
    <lineage>
        <taxon>Bacteria</taxon>
        <taxon>Bacillati</taxon>
        <taxon>Bacillota</taxon>
        <taxon>Clostridia</taxon>
        <taxon>Eubacteriales</taxon>
        <taxon>Oscillospiraceae</taxon>
        <taxon>Faecalibacterium</taxon>
    </lineage>
</organism>
<comment type="caution">
    <text evidence="1">The sequence shown here is derived from an EMBL/GenBank/DDBJ whole genome shotgun (WGS) entry which is preliminary data.</text>
</comment>
<reference evidence="1" key="1">
    <citation type="submission" date="2009-08" db="EMBL/GenBank/DDBJ databases">
        <authorList>
            <person name="Weinstock G."/>
            <person name="Sodergren E."/>
            <person name="Clifton S."/>
            <person name="Fulton L."/>
            <person name="Fulton B."/>
            <person name="Courtney L."/>
            <person name="Fronick C."/>
            <person name="Harrison M."/>
            <person name="Strong C."/>
            <person name="Farmer C."/>
            <person name="Delahaunty K."/>
            <person name="Markovic C."/>
            <person name="Hall O."/>
            <person name="Minx P."/>
            <person name="Tomlinson C."/>
            <person name="Mitreva M."/>
            <person name="Nelson J."/>
            <person name="Hou S."/>
            <person name="Wollam A."/>
            <person name="Pepin K.H."/>
            <person name="Johnson M."/>
            <person name="Bhonagiri V."/>
            <person name="Nash W.E."/>
            <person name="Warren W."/>
            <person name="Chinwalla A."/>
            <person name="Mardis E.R."/>
            <person name="Wilson R.K."/>
        </authorList>
    </citation>
    <scope>NUCLEOTIDE SEQUENCE [LARGE SCALE GENOMIC DNA]</scope>
    <source>
        <strain evidence="1">A2-165</strain>
    </source>
</reference>
<gene>
    <name evidence="1" type="ORF">FAEPRAA2165_01977</name>
</gene>
<proteinExistence type="predicted"/>
<dbReference type="Proteomes" id="UP000004619">
    <property type="component" value="Unassembled WGS sequence"/>
</dbReference>
<dbReference type="HOGENOM" id="CLU_3118030_0_0_9"/>
<sequence>MDEGDLPGNCGNGSIRCSQNAVKRNRQTTECREHCTNERYNKKALSPCHR</sequence>
<keyword evidence="2" id="KW-1185">Reference proteome</keyword>
<name>C7H6W1_FAED2</name>
<protein>
    <submittedName>
        <fullName evidence="1">Uncharacterized protein</fullName>
    </submittedName>
</protein>
<evidence type="ECO:0000313" key="1">
    <source>
        <dbReference type="EMBL" id="EEU96356.1"/>
    </source>
</evidence>
<accession>C7H6W1</accession>